<comment type="caution">
    <text evidence="1">The sequence shown here is derived from an EMBL/GenBank/DDBJ whole genome shotgun (WGS) entry which is preliminary data.</text>
</comment>
<sequence>MTTVPTVDSDIQFYASSPEAALYLQLAEAVGELIALRDAAFETKREVMRARASSDSTIVIAREYTWYIRNVLCEYGCLPGNWPCYISAIPLGGNYAAFHFVLQPDSSLMFLQDKVPWLVVDVANSETTVHLDRKVRLYLFGSQGLLRYAIVVKLFNHESYKWNVIDRRRKIQRKCLVLEELRRLLEEHKEIKQRLHQQPDLLRYRRDPDDSALLSYSGKIVYATVSMYANRTRRSRAGECKRFLVTEVIAEPIWPARSWSGIAINSAQLAYHGLPRKEDDQCWVPFGPLWDLVPGLGGGEAERGEED</sequence>
<name>A0A5J5EY75_9PEZI</name>
<dbReference type="AlphaFoldDB" id="A0A5J5EY75"/>
<dbReference type="EMBL" id="VXIS01000077">
    <property type="protein sequence ID" value="KAA8907604.1"/>
    <property type="molecule type" value="Genomic_DNA"/>
</dbReference>
<proteinExistence type="predicted"/>
<reference evidence="1 2" key="1">
    <citation type="submission" date="2019-09" db="EMBL/GenBank/DDBJ databases">
        <title>Draft genome of the ectomycorrhizal ascomycete Sphaerosporella brunnea.</title>
        <authorList>
            <consortium name="DOE Joint Genome Institute"/>
            <person name="Benucci G.M."/>
            <person name="Marozzi G."/>
            <person name="Antonielli L."/>
            <person name="Sanchez S."/>
            <person name="Marco P."/>
            <person name="Wang X."/>
            <person name="Falini L.B."/>
            <person name="Barry K."/>
            <person name="Haridas S."/>
            <person name="Lipzen A."/>
            <person name="Labutti K."/>
            <person name="Grigoriev I.V."/>
            <person name="Murat C."/>
            <person name="Martin F."/>
            <person name="Albertini E."/>
            <person name="Donnini D."/>
            <person name="Bonito G."/>
        </authorList>
    </citation>
    <scope>NUCLEOTIDE SEQUENCE [LARGE SCALE GENOMIC DNA]</scope>
    <source>
        <strain evidence="1 2">Sb_GMNB300</strain>
    </source>
</reference>
<gene>
    <name evidence="1" type="ORF">FN846DRAFT_906540</name>
</gene>
<organism evidence="1 2">
    <name type="scientific">Sphaerosporella brunnea</name>
    <dbReference type="NCBI Taxonomy" id="1250544"/>
    <lineage>
        <taxon>Eukaryota</taxon>
        <taxon>Fungi</taxon>
        <taxon>Dikarya</taxon>
        <taxon>Ascomycota</taxon>
        <taxon>Pezizomycotina</taxon>
        <taxon>Pezizomycetes</taxon>
        <taxon>Pezizales</taxon>
        <taxon>Pyronemataceae</taxon>
        <taxon>Sphaerosporella</taxon>
    </lineage>
</organism>
<protein>
    <submittedName>
        <fullName evidence="1">Uncharacterized protein</fullName>
    </submittedName>
</protein>
<evidence type="ECO:0000313" key="2">
    <source>
        <dbReference type="Proteomes" id="UP000326924"/>
    </source>
</evidence>
<accession>A0A5J5EY75</accession>
<evidence type="ECO:0000313" key="1">
    <source>
        <dbReference type="EMBL" id="KAA8907604.1"/>
    </source>
</evidence>
<keyword evidence="2" id="KW-1185">Reference proteome</keyword>
<dbReference type="Proteomes" id="UP000326924">
    <property type="component" value="Unassembled WGS sequence"/>
</dbReference>
<dbReference type="InParanoid" id="A0A5J5EY75"/>
<dbReference type="OrthoDB" id="5445455at2759"/>